<dbReference type="CDD" id="cd07377">
    <property type="entry name" value="WHTH_GntR"/>
    <property type="match status" value="1"/>
</dbReference>
<keyword evidence="6" id="KW-1185">Reference proteome</keyword>
<proteinExistence type="predicted"/>
<dbReference type="PRINTS" id="PR00035">
    <property type="entry name" value="HTHGNTR"/>
</dbReference>
<evidence type="ECO:0000259" key="4">
    <source>
        <dbReference type="PROSITE" id="PS50949"/>
    </source>
</evidence>
<dbReference type="Proteomes" id="UP000474957">
    <property type="component" value="Unassembled WGS sequence"/>
</dbReference>
<keyword evidence="1" id="KW-0805">Transcription regulation</keyword>
<dbReference type="AlphaFoldDB" id="A0A6L5Z391"/>
<dbReference type="Gene3D" id="1.10.10.10">
    <property type="entry name" value="Winged helix-like DNA-binding domain superfamily/Winged helix DNA-binding domain"/>
    <property type="match status" value="1"/>
</dbReference>
<dbReference type="PANTHER" id="PTHR44846">
    <property type="entry name" value="MANNOSYL-D-GLYCERATE TRANSPORT/METABOLISM SYSTEM REPRESSOR MNGR-RELATED"/>
    <property type="match status" value="1"/>
</dbReference>
<dbReference type="Pfam" id="PF00392">
    <property type="entry name" value="GntR"/>
    <property type="match status" value="1"/>
</dbReference>
<keyword evidence="3" id="KW-0804">Transcription</keyword>
<dbReference type="InterPro" id="IPR036390">
    <property type="entry name" value="WH_DNA-bd_sf"/>
</dbReference>
<gene>
    <name evidence="5" type="ORF">GE300_15620</name>
</gene>
<evidence type="ECO:0000256" key="3">
    <source>
        <dbReference type="ARBA" id="ARBA00023163"/>
    </source>
</evidence>
<dbReference type="InterPro" id="IPR050679">
    <property type="entry name" value="Bact_HTH_transcr_reg"/>
</dbReference>
<evidence type="ECO:0000313" key="5">
    <source>
        <dbReference type="EMBL" id="MSU91018.1"/>
    </source>
</evidence>
<dbReference type="GO" id="GO:0003677">
    <property type="term" value="F:DNA binding"/>
    <property type="evidence" value="ECO:0007669"/>
    <property type="project" value="UniProtKB-KW"/>
</dbReference>
<feature type="domain" description="HTH gntR-type" evidence="4">
    <location>
        <begin position="6"/>
        <end position="74"/>
    </location>
</feature>
<dbReference type="InterPro" id="IPR036388">
    <property type="entry name" value="WH-like_DNA-bd_sf"/>
</dbReference>
<dbReference type="EMBL" id="WIND01000014">
    <property type="protein sequence ID" value="MSU91018.1"/>
    <property type="molecule type" value="Genomic_DNA"/>
</dbReference>
<keyword evidence="2" id="KW-0238">DNA-binding</keyword>
<evidence type="ECO:0000256" key="2">
    <source>
        <dbReference type="ARBA" id="ARBA00023125"/>
    </source>
</evidence>
<dbReference type="SUPFAM" id="SSF46785">
    <property type="entry name" value="Winged helix' DNA-binding domain"/>
    <property type="match status" value="1"/>
</dbReference>
<dbReference type="Gene3D" id="3.40.1410.10">
    <property type="entry name" value="Chorismate lyase-like"/>
    <property type="match status" value="1"/>
</dbReference>
<name>A0A6L5Z391_9RHOB</name>
<accession>A0A6L5Z391</accession>
<dbReference type="InterPro" id="IPR000524">
    <property type="entry name" value="Tscrpt_reg_HTH_GntR"/>
</dbReference>
<comment type="caution">
    <text evidence="5">The sequence shown here is derived from an EMBL/GenBank/DDBJ whole genome shotgun (WGS) entry which is preliminary data.</text>
</comment>
<dbReference type="SMART" id="SM00866">
    <property type="entry name" value="UTRA"/>
    <property type="match status" value="1"/>
</dbReference>
<dbReference type="RefSeq" id="WP_154447752.1">
    <property type="nucleotide sequence ID" value="NZ_WIND01000014.1"/>
</dbReference>
<organism evidence="5 6">
    <name type="scientific">Halovulum marinum</name>
    <dbReference type="NCBI Taxonomy" id="2662447"/>
    <lineage>
        <taxon>Bacteria</taxon>
        <taxon>Pseudomonadati</taxon>
        <taxon>Pseudomonadota</taxon>
        <taxon>Alphaproteobacteria</taxon>
        <taxon>Rhodobacterales</taxon>
        <taxon>Paracoccaceae</taxon>
        <taxon>Halovulum</taxon>
    </lineage>
</organism>
<dbReference type="GO" id="GO:0003700">
    <property type="term" value="F:DNA-binding transcription factor activity"/>
    <property type="evidence" value="ECO:0007669"/>
    <property type="project" value="InterPro"/>
</dbReference>
<evidence type="ECO:0000313" key="6">
    <source>
        <dbReference type="Proteomes" id="UP000474957"/>
    </source>
</evidence>
<protein>
    <submittedName>
        <fullName evidence="5">UTRA domain-containing protein</fullName>
    </submittedName>
</protein>
<dbReference type="InterPro" id="IPR011663">
    <property type="entry name" value="UTRA"/>
</dbReference>
<evidence type="ECO:0000256" key="1">
    <source>
        <dbReference type="ARBA" id="ARBA00023015"/>
    </source>
</evidence>
<dbReference type="InterPro" id="IPR028978">
    <property type="entry name" value="Chorismate_lyase_/UTRA_dom_sf"/>
</dbReference>
<dbReference type="PROSITE" id="PS50949">
    <property type="entry name" value="HTH_GNTR"/>
    <property type="match status" value="1"/>
</dbReference>
<dbReference type="SUPFAM" id="SSF64288">
    <property type="entry name" value="Chorismate lyase-like"/>
    <property type="match status" value="1"/>
</dbReference>
<dbReference type="Pfam" id="PF07702">
    <property type="entry name" value="UTRA"/>
    <property type="match status" value="1"/>
</dbReference>
<sequence length="233" mass="25572">MSERPAHGWQTVREEVLRRIAEKIWRPGDPIPNEADLAAELGCARATVNRALRSLSDDGLLDRRRKGGTRIARQPVGRATIEIPLIRTAIAERGARYGYRLIERQEAVAPGAVSAALGTAADAAFLHVVSLHLADEAPYALEDRWIVLGTVPEARDEGFEAISANEWLVRHLPFTRAESEFSAVPAAAARSGALDTAPGDALIVHRRRTWLGDKPITQVDMTFAPGHRIRTQQ</sequence>
<reference evidence="5 6" key="1">
    <citation type="submission" date="2019-10" db="EMBL/GenBank/DDBJ databases">
        <title>Cognatihalovulum marinum gen. nov. sp. nov., a new member of the family Rhodobacteraceae isolated from deep seawater of the Northwest Indian Ocean.</title>
        <authorList>
            <person name="Ruan C."/>
            <person name="Wang J."/>
            <person name="Zheng X."/>
            <person name="Song L."/>
            <person name="Zhu Y."/>
            <person name="Huang Y."/>
            <person name="Lu Z."/>
            <person name="Du W."/>
            <person name="Huang L."/>
            <person name="Dai X."/>
        </authorList>
    </citation>
    <scope>NUCLEOTIDE SEQUENCE [LARGE SCALE GENOMIC DNA]</scope>
    <source>
        <strain evidence="5 6">2CG4</strain>
    </source>
</reference>
<dbReference type="PANTHER" id="PTHR44846:SF16">
    <property type="entry name" value="TRANSCRIPTIONAL REGULATOR PHNF-RELATED"/>
    <property type="match status" value="1"/>
</dbReference>
<dbReference type="SMART" id="SM00345">
    <property type="entry name" value="HTH_GNTR"/>
    <property type="match status" value="1"/>
</dbReference>